<evidence type="ECO:0000313" key="4">
    <source>
        <dbReference type="EMBL" id="RKF60443.1"/>
    </source>
</evidence>
<dbReference type="InterPro" id="IPR036348">
    <property type="entry name" value="WIBG_N_sf"/>
</dbReference>
<dbReference type="GO" id="GO:0005737">
    <property type="term" value="C:cytoplasm"/>
    <property type="evidence" value="ECO:0007669"/>
    <property type="project" value="TreeGrafter"/>
</dbReference>
<accession>A0A420HSQ5</accession>
<feature type="region of interest" description="Disordered" evidence="2">
    <location>
        <begin position="1"/>
        <end position="33"/>
    </location>
</feature>
<dbReference type="InterPro" id="IPR015362">
    <property type="entry name" value="WIBG_mago-bd"/>
</dbReference>
<dbReference type="AlphaFoldDB" id="A0A420HSQ5"/>
<dbReference type="SUPFAM" id="SSF101931">
    <property type="entry name" value="Pym (Within the bgcn gene intron protein, WIBG), N-terminal domain"/>
    <property type="match status" value="1"/>
</dbReference>
<dbReference type="Proteomes" id="UP000286134">
    <property type="component" value="Unassembled WGS sequence"/>
</dbReference>
<gene>
    <name evidence="4" type="ORF">OnM2_051031</name>
</gene>
<dbReference type="InterPro" id="IPR039333">
    <property type="entry name" value="PYM1"/>
</dbReference>
<dbReference type="SMART" id="SM01273">
    <property type="entry name" value="Mago-bind"/>
    <property type="match status" value="1"/>
</dbReference>
<dbReference type="PANTHER" id="PTHR22959">
    <property type="entry name" value="PYM PROTEIN"/>
    <property type="match status" value="1"/>
</dbReference>
<name>A0A420HSQ5_9PEZI</name>
<evidence type="ECO:0000256" key="2">
    <source>
        <dbReference type="SAM" id="MobiDB-lite"/>
    </source>
</evidence>
<sequence>MSQSKVSSKAGIVESKTGERHIPSSIRADGTKRKEIKIRPGYKPIEDVEIYKNRYVQIYNSFGNNEVPGAQGLNETKDKHLVVTSKNAKKRAAKKKSKSKQEEIIEEDLIDLSEDVCQKAIKHEADMETTQDISDVSKANNITRGILDIEIEKKARSLKKKLKQAKELEEKRDKGSDLLPEQLTKILRINELVRELNDLELRSKNNECKENLQVSYI</sequence>
<dbReference type="GO" id="GO:0035145">
    <property type="term" value="C:exon-exon junction complex"/>
    <property type="evidence" value="ECO:0007669"/>
    <property type="project" value="TreeGrafter"/>
</dbReference>
<dbReference type="GO" id="GO:0003723">
    <property type="term" value="F:RNA binding"/>
    <property type="evidence" value="ECO:0007669"/>
    <property type="project" value="TreeGrafter"/>
</dbReference>
<evidence type="ECO:0000259" key="3">
    <source>
        <dbReference type="SMART" id="SM01273"/>
    </source>
</evidence>
<organism evidence="4 5">
    <name type="scientific">Erysiphe neolycopersici</name>
    <dbReference type="NCBI Taxonomy" id="212602"/>
    <lineage>
        <taxon>Eukaryota</taxon>
        <taxon>Fungi</taxon>
        <taxon>Dikarya</taxon>
        <taxon>Ascomycota</taxon>
        <taxon>Pezizomycotina</taxon>
        <taxon>Leotiomycetes</taxon>
        <taxon>Erysiphales</taxon>
        <taxon>Erysiphaceae</taxon>
        <taxon>Erysiphe</taxon>
    </lineage>
</organism>
<dbReference type="STRING" id="212602.A0A420HSQ5"/>
<dbReference type="Pfam" id="PF09282">
    <property type="entry name" value="Mago-bind"/>
    <property type="match status" value="1"/>
</dbReference>
<reference evidence="4 5" key="1">
    <citation type="journal article" date="2018" name="BMC Genomics">
        <title>Comparative genome analyses reveal sequence features reflecting distinct modes of host-adaptation between dicot and monocot powdery mildew.</title>
        <authorList>
            <person name="Wu Y."/>
            <person name="Ma X."/>
            <person name="Pan Z."/>
            <person name="Kale S.D."/>
            <person name="Song Y."/>
            <person name="King H."/>
            <person name="Zhang Q."/>
            <person name="Presley C."/>
            <person name="Deng X."/>
            <person name="Wei C.I."/>
            <person name="Xiao S."/>
        </authorList>
    </citation>
    <scope>NUCLEOTIDE SEQUENCE [LARGE SCALE GENOMIC DNA]</scope>
    <source>
        <strain evidence="4">UMSG2</strain>
    </source>
</reference>
<protein>
    <submittedName>
        <fullName evidence="4">Partner of Y14 and mago</fullName>
    </submittedName>
</protein>
<comment type="caution">
    <text evidence="4">The sequence shown here is derived from an EMBL/GenBank/DDBJ whole genome shotgun (WGS) entry which is preliminary data.</text>
</comment>
<keyword evidence="5" id="KW-1185">Reference proteome</keyword>
<evidence type="ECO:0000313" key="5">
    <source>
        <dbReference type="Proteomes" id="UP000286134"/>
    </source>
</evidence>
<feature type="coiled-coil region" evidence="1">
    <location>
        <begin position="148"/>
        <end position="209"/>
    </location>
</feature>
<keyword evidence="1" id="KW-0175">Coiled coil</keyword>
<proteinExistence type="predicted"/>
<dbReference type="EMBL" id="MCFK01005106">
    <property type="protein sequence ID" value="RKF60443.1"/>
    <property type="molecule type" value="Genomic_DNA"/>
</dbReference>
<dbReference type="GO" id="GO:1903259">
    <property type="term" value="P:exon-exon junction complex disassembly"/>
    <property type="evidence" value="ECO:0007669"/>
    <property type="project" value="InterPro"/>
</dbReference>
<feature type="domain" description="WIBG Mago-binding" evidence="3">
    <location>
        <begin position="18"/>
        <end position="44"/>
    </location>
</feature>
<evidence type="ECO:0000256" key="1">
    <source>
        <dbReference type="SAM" id="Coils"/>
    </source>
</evidence>
<dbReference type="OrthoDB" id="21625at2759"/>
<dbReference type="PANTHER" id="PTHR22959:SF0">
    <property type="entry name" value="PARTNER OF Y14 AND MAGO"/>
    <property type="match status" value="1"/>
</dbReference>